<proteinExistence type="predicted"/>
<dbReference type="AlphaFoldDB" id="A0A4Q7Z6K4"/>
<dbReference type="RefSeq" id="WP_130413491.1">
    <property type="nucleotide sequence ID" value="NZ_SHKX01000012.1"/>
</dbReference>
<organism evidence="1 2">
    <name type="scientific">Fluviicoccus keumensis</name>
    <dbReference type="NCBI Taxonomy" id="1435465"/>
    <lineage>
        <taxon>Bacteria</taxon>
        <taxon>Pseudomonadati</taxon>
        <taxon>Pseudomonadota</taxon>
        <taxon>Gammaproteobacteria</taxon>
        <taxon>Moraxellales</taxon>
        <taxon>Moraxellaceae</taxon>
        <taxon>Fluviicoccus</taxon>
    </lineage>
</organism>
<dbReference type="NCBIfam" id="NF038106">
    <property type="entry name" value="gamma_NF038106"/>
    <property type="match status" value="1"/>
</dbReference>
<dbReference type="OrthoDB" id="5736604at2"/>
<dbReference type="EMBL" id="SHKX01000012">
    <property type="protein sequence ID" value="RZU45299.1"/>
    <property type="molecule type" value="Genomic_DNA"/>
</dbReference>
<reference evidence="1 2" key="1">
    <citation type="submission" date="2019-02" db="EMBL/GenBank/DDBJ databases">
        <title>Genomic Encyclopedia of Type Strains, Phase IV (KMG-IV): sequencing the most valuable type-strain genomes for metagenomic binning, comparative biology and taxonomic classification.</title>
        <authorList>
            <person name="Goeker M."/>
        </authorList>
    </citation>
    <scope>NUCLEOTIDE SEQUENCE [LARGE SCALE GENOMIC DNA]</scope>
    <source>
        <strain evidence="1 2">DSM 105135</strain>
    </source>
</reference>
<sequence length="98" mass="11296">MALSQPARFGEDWSDDRVRGYLNRQPPAGVNADFHVLNTAYKHMRAYDFERFICFFLEEGRDINAVNEDGKTLLDLVRQHPISLDFVHILEDATQKAA</sequence>
<evidence type="ECO:0000313" key="2">
    <source>
        <dbReference type="Proteomes" id="UP000292423"/>
    </source>
</evidence>
<comment type="caution">
    <text evidence="1">The sequence shown here is derived from an EMBL/GenBank/DDBJ whole genome shotgun (WGS) entry which is preliminary data.</text>
</comment>
<gene>
    <name evidence="1" type="ORF">EV700_2118</name>
</gene>
<evidence type="ECO:0000313" key="1">
    <source>
        <dbReference type="EMBL" id="RZU45299.1"/>
    </source>
</evidence>
<protein>
    <submittedName>
        <fullName evidence="1">Uncharacterized protein</fullName>
    </submittedName>
</protein>
<name>A0A4Q7Z6K4_9GAMM</name>
<dbReference type="Proteomes" id="UP000292423">
    <property type="component" value="Unassembled WGS sequence"/>
</dbReference>
<keyword evidence="2" id="KW-1185">Reference proteome</keyword>
<dbReference type="InterPro" id="IPR047742">
    <property type="entry name" value="PA4642-like"/>
</dbReference>
<accession>A0A4Q7Z6K4</accession>